<comment type="caution">
    <text evidence="2">The sequence shown here is derived from an EMBL/GenBank/DDBJ whole genome shotgun (WGS) entry which is preliminary data.</text>
</comment>
<feature type="compositionally biased region" description="Low complexity" evidence="1">
    <location>
        <begin position="46"/>
        <end position="66"/>
    </location>
</feature>
<evidence type="ECO:0000313" key="2">
    <source>
        <dbReference type="EMBL" id="CAD6266052.1"/>
    </source>
</evidence>
<dbReference type="EMBL" id="CAJGYO010000013">
    <property type="protein sequence ID" value="CAD6266052.1"/>
    <property type="molecule type" value="Genomic_DNA"/>
</dbReference>
<feature type="region of interest" description="Disordered" evidence="1">
    <location>
        <begin position="94"/>
        <end position="114"/>
    </location>
</feature>
<feature type="region of interest" description="Disordered" evidence="1">
    <location>
        <begin position="31"/>
        <end position="79"/>
    </location>
</feature>
<keyword evidence="3" id="KW-1185">Reference proteome</keyword>
<accession>A0A811R7I9</accession>
<proteinExistence type="predicted"/>
<evidence type="ECO:0000313" key="3">
    <source>
        <dbReference type="Proteomes" id="UP000604825"/>
    </source>
</evidence>
<feature type="compositionally biased region" description="Gly residues" evidence="1">
    <location>
        <begin position="67"/>
        <end position="77"/>
    </location>
</feature>
<protein>
    <submittedName>
        <fullName evidence="2">Uncharacterized protein</fullName>
    </submittedName>
</protein>
<organism evidence="2 3">
    <name type="scientific">Miscanthus lutarioriparius</name>
    <dbReference type="NCBI Taxonomy" id="422564"/>
    <lineage>
        <taxon>Eukaryota</taxon>
        <taxon>Viridiplantae</taxon>
        <taxon>Streptophyta</taxon>
        <taxon>Embryophyta</taxon>
        <taxon>Tracheophyta</taxon>
        <taxon>Spermatophyta</taxon>
        <taxon>Magnoliopsida</taxon>
        <taxon>Liliopsida</taxon>
        <taxon>Poales</taxon>
        <taxon>Poaceae</taxon>
        <taxon>PACMAD clade</taxon>
        <taxon>Panicoideae</taxon>
        <taxon>Andropogonodae</taxon>
        <taxon>Andropogoneae</taxon>
        <taxon>Saccharinae</taxon>
        <taxon>Miscanthus</taxon>
    </lineage>
</organism>
<reference evidence="2" key="1">
    <citation type="submission" date="2020-10" db="EMBL/GenBank/DDBJ databases">
        <authorList>
            <person name="Han B."/>
            <person name="Lu T."/>
            <person name="Zhao Q."/>
            <person name="Huang X."/>
            <person name="Zhao Y."/>
        </authorList>
    </citation>
    <scope>NUCLEOTIDE SEQUENCE</scope>
</reference>
<dbReference type="AlphaFoldDB" id="A0A811R7I9"/>
<gene>
    <name evidence="2" type="ORF">NCGR_LOCUS49357</name>
</gene>
<name>A0A811R7I9_9POAL</name>
<evidence type="ECO:0000256" key="1">
    <source>
        <dbReference type="SAM" id="MobiDB-lite"/>
    </source>
</evidence>
<sequence length="211" mass="20582">MALSPSAPTSPLPRQLLRYVSSGLVAALHRPAPTISLPSAPRGVDAAASEAQRLRAASRAAPSPKGRPGGPRQGSGGHVHAVPAMATIGARVVTPMRRPTPPGTPSQGSGGKTNAVTSAATTHVLMRGPAPPGRPAEGSGGKVYAVSPAATARVLMGGPARPGRPAEGSGGKVHAVSPAATASVLMRGPARPGPPAEGAGGRGGIIHAIAS</sequence>
<dbReference type="Proteomes" id="UP000604825">
    <property type="component" value="Unassembled WGS sequence"/>
</dbReference>